<protein>
    <submittedName>
        <fullName evidence="2">Amidase</fullName>
    </submittedName>
</protein>
<gene>
    <name evidence="2" type="ORF">ACFOKF_09945</name>
</gene>
<dbReference type="PANTHER" id="PTHR11895">
    <property type="entry name" value="TRANSAMIDASE"/>
    <property type="match status" value="1"/>
</dbReference>
<dbReference type="PROSITE" id="PS00571">
    <property type="entry name" value="AMIDASES"/>
    <property type="match status" value="1"/>
</dbReference>
<evidence type="ECO:0000313" key="2">
    <source>
        <dbReference type="EMBL" id="MFC3441505.1"/>
    </source>
</evidence>
<evidence type="ECO:0000259" key="1">
    <source>
        <dbReference type="Pfam" id="PF01425"/>
    </source>
</evidence>
<dbReference type="InterPro" id="IPR020556">
    <property type="entry name" value="Amidase_CS"/>
</dbReference>
<keyword evidence="3" id="KW-1185">Reference proteome</keyword>
<proteinExistence type="predicted"/>
<dbReference type="Proteomes" id="UP001595681">
    <property type="component" value="Unassembled WGS sequence"/>
</dbReference>
<feature type="domain" description="Amidase" evidence="1">
    <location>
        <begin position="31"/>
        <end position="185"/>
    </location>
</feature>
<dbReference type="Gene3D" id="3.90.1300.10">
    <property type="entry name" value="Amidase signature (AS) domain"/>
    <property type="match status" value="1"/>
</dbReference>
<sequence>MIQLSDISHQGKSGMSAILIESYDVPGSGPSVAVKDCIDIAGARTCCGSRAFADVAPAQRNAHVVQALVEAGYRIIAKASMHELAYGMTGLNDWTGHVENPLYPGLMPGGSSSGSAAAVAAGLVDLSLGTDTGGSVRMPAACCGVIGFKPSFGRLSRDGLTPSDSDLDCVGLFARSMSLIEGAMEQMDPDFAVADPVARPAIGFVEVIADEEVAGAVAAALASLWDAVETCSLPLLEDAFQAGVVKMAAEASAAYGHLVDTGLLGIDVEQRLRAAPTVATVERMVWAQEVKASFIAQVDALLERFDVLALPTLPGFPPHVDAMGDAASILRLSSLVRPFNLSCHPAISLPLTTPSGRPAALQLVARRGDDARLCAIARLFAHSDQNLQHKEIC</sequence>
<evidence type="ECO:0000313" key="3">
    <source>
        <dbReference type="Proteomes" id="UP001595681"/>
    </source>
</evidence>
<dbReference type="PANTHER" id="PTHR11895:SF176">
    <property type="entry name" value="AMIDASE AMID-RELATED"/>
    <property type="match status" value="1"/>
</dbReference>
<dbReference type="InterPro" id="IPR000120">
    <property type="entry name" value="Amidase"/>
</dbReference>
<reference evidence="3" key="1">
    <citation type="journal article" date="2019" name="Int. J. Syst. Evol. Microbiol.">
        <title>The Global Catalogue of Microorganisms (GCM) 10K type strain sequencing project: providing services to taxonomists for standard genome sequencing and annotation.</title>
        <authorList>
            <consortium name="The Broad Institute Genomics Platform"/>
            <consortium name="The Broad Institute Genome Sequencing Center for Infectious Disease"/>
            <person name="Wu L."/>
            <person name="Ma J."/>
        </authorList>
    </citation>
    <scope>NUCLEOTIDE SEQUENCE [LARGE SCALE GENOMIC DNA]</scope>
    <source>
        <strain evidence="3">CCM 7491</strain>
    </source>
</reference>
<dbReference type="InterPro" id="IPR036928">
    <property type="entry name" value="AS_sf"/>
</dbReference>
<accession>A0ABV7NES0</accession>
<dbReference type="EMBL" id="JBHRVU010000004">
    <property type="protein sequence ID" value="MFC3441505.1"/>
    <property type="molecule type" value="Genomic_DNA"/>
</dbReference>
<dbReference type="InterPro" id="IPR023631">
    <property type="entry name" value="Amidase_dom"/>
</dbReference>
<dbReference type="RefSeq" id="WP_380795423.1">
    <property type="nucleotide sequence ID" value="NZ_JBHRVU010000004.1"/>
</dbReference>
<organism evidence="2 3">
    <name type="scientific">Sphingobium rhizovicinum</name>
    <dbReference type="NCBI Taxonomy" id="432308"/>
    <lineage>
        <taxon>Bacteria</taxon>
        <taxon>Pseudomonadati</taxon>
        <taxon>Pseudomonadota</taxon>
        <taxon>Alphaproteobacteria</taxon>
        <taxon>Sphingomonadales</taxon>
        <taxon>Sphingomonadaceae</taxon>
        <taxon>Sphingobium</taxon>
    </lineage>
</organism>
<dbReference type="SUPFAM" id="SSF75304">
    <property type="entry name" value="Amidase signature (AS) enzymes"/>
    <property type="match status" value="1"/>
</dbReference>
<comment type="caution">
    <text evidence="2">The sequence shown here is derived from an EMBL/GenBank/DDBJ whole genome shotgun (WGS) entry which is preliminary data.</text>
</comment>
<name>A0ABV7NES0_9SPHN</name>
<feature type="domain" description="Amidase" evidence="1">
    <location>
        <begin position="282"/>
        <end position="374"/>
    </location>
</feature>
<dbReference type="Pfam" id="PF01425">
    <property type="entry name" value="Amidase"/>
    <property type="match status" value="2"/>
</dbReference>